<dbReference type="SUPFAM" id="SSF51735">
    <property type="entry name" value="NAD(P)-binding Rossmann-fold domains"/>
    <property type="match status" value="1"/>
</dbReference>
<keyword evidence="4" id="KW-1185">Reference proteome</keyword>
<dbReference type="AlphaFoldDB" id="A0A6N4VI66"/>
<protein>
    <submittedName>
        <fullName evidence="3">7-alpha-hydroxysteroid dehydrogenase</fullName>
    </submittedName>
</protein>
<dbReference type="Gene3D" id="3.40.50.720">
    <property type="entry name" value="NAD(P)-binding Rossmann-like Domain"/>
    <property type="match status" value="1"/>
</dbReference>
<dbReference type="Pfam" id="PF13561">
    <property type="entry name" value="adh_short_C2"/>
    <property type="match status" value="1"/>
</dbReference>
<dbReference type="EMBL" id="AP022570">
    <property type="protein sequence ID" value="BBX53808.1"/>
    <property type="molecule type" value="Genomic_DNA"/>
</dbReference>
<accession>A0A6N4VI66</accession>
<dbReference type="Proteomes" id="UP000466785">
    <property type="component" value="Chromosome"/>
</dbReference>
<dbReference type="FunFam" id="3.40.50.720:FF:000084">
    <property type="entry name" value="Short-chain dehydrogenase reductase"/>
    <property type="match status" value="1"/>
</dbReference>
<evidence type="ECO:0000313" key="3">
    <source>
        <dbReference type="EMBL" id="BBX53808.1"/>
    </source>
</evidence>
<dbReference type="PANTHER" id="PTHR43477:SF1">
    <property type="entry name" value="DIHYDROANTICAPSIN 7-DEHYDROGENASE"/>
    <property type="match status" value="1"/>
</dbReference>
<sequence>MAGRGGEWNAMTKDLRLQDKRIVITGAASGIGYAAAGLMAAEGARVLIADLDEDAAAAAAAEIGNGAVGLAVDVLDEASLMAMIDRAVAAFGGIDVLCNHVGGSDPRKDLDLLRLDLAEWDRAMALNARSTVIACRLAIPLMIAEGGGSIVNTVSVAGLTGDTLQCAYGAAKAAVIRLTQYIATQYGPKGVRCNAVAPGAVMTPALRGNVSADVIDDIRSHNALDMIGTPEDIGWAMVYLASDESRYMTGQTLVLDGGLTAQSPIASSRRKLLDD</sequence>
<reference evidence="3 4" key="1">
    <citation type="journal article" date="2019" name="Emerg. Microbes Infect.">
        <title>Comprehensive subspecies identification of 175 nontuberculous mycobacteria species based on 7547 genomic profiles.</title>
        <authorList>
            <person name="Matsumoto Y."/>
            <person name="Kinjo T."/>
            <person name="Motooka D."/>
            <person name="Nabeya D."/>
            <person name="Jung N."/>
            <person name="Uechi K."/>
            <person name="Horii T."/>
            <person name="Iida T."/>
            <person name="Fujita J."/>
            <person name="Nakamura S."/>
        </authorList>
    </citation>
    <scope>NUCLEOTIDE SEQUENCE [LARGE SCALE GENOMIC DNA]</scope>
    <source>
        <strain evidence="3 4">JCM 12603</strain>
    </source>
</reference>
<proteinExistence type="inferred from homology"/>
<comment type="similarity">
    <text evidence="1">Belongs to the short-chain dehydrogenases/reductases (SDR) family.</text>
</comment>
<dbReference type="GO" id="GO:0016491">
    <property type="term" value="F:oxidoreductase activity"/>
    <property type="evidence" value="ECO:0007669"/>
    <property type="project" value="UniProtKB-KW"/>
</dbReference>
<dbReference type="InterPro" id="IPR036291">
    <property type="entry name" value="NAD(P)-bd_dom_sf"/>
</dbReference>
<dbReference type="PANTHER" id="PTHR43477">
    <property type="entry name" value="DIHYDROANTICAPSIN 7-DEHYDROGENASE"/>
    <property type="match status" value="1"/>
</dbReference>
<name>A0A6N4VI66_9MYCO</name>
<dbReference type="PRINTS" id="PR00080">
    <property type="entry name" value="SDRFAMILY"/>
</dbReference>
<dbReference type="CDD" id="cd05233">
    <property type="entry name" value="SDR_c"/>
    <property type="match status" value="1"/>
</dbReference>
<keyword evidence="2" id="KW-0560">Oxidoreductase</keyword>
<dbReference type="InterPro" id="IPR051122">
    <property type="entry name" value="SDR_DHRS6-like"/>
</dbReference>
<dbReference type="KEGG" id="mpof:MPOR_48340"/>
<dbReference type="PRINTS" id="PR00081">
    <property type="entry name" value="GDHRDH"/>
</dbReference>
<dbReference type="InterPro" id="IPR002347">
    <property type="entry name" value="SDR_fam"/>
</dbReference>
<gene>
    <name evidence="3" type="ORF">MPOR_48340</name>
</gene>
<evidence type="ECO:0000256" key="2">
    <source>
        <dbReference type="ARBA" id="ARBA00023002"/>
    </source>
</evidence>
<organism evidence="3 4">
    <name type="scientific">Mycolicibacterium poriferae</name>
    <dbReference type="NCBI Taxonomy" id="39694"/>
    <lineage>
        <taxon>Bacteria</taxon>
        <taxon>Bacillati</taxon>
        <taxon>Actinomycetota</taxon>
        <taxon>Actinomycetes</taxon>
        <taxon>Mycobacteriales</taxon>
        <taxon>Mycobacteriaceae</taxon>
        <taxon>Mycolicibacterium</taxon>
    </lineage>
</organism>
<evidence type="ECO:0000256" key="1">
    <source>
        <dbReference type="ARBA" id="ARBA00006484"/>
    </source>
</evidence>
<evidence type="ECO:0000313" key="4">
    <source>
        <dbReference type="Proteomes" id="UP000466785"/>
    </source>
</evidence>